<evidence type="ECO:0000256" key="1">
    <source>
        <dbReference type="SAM" id="Phobius"/>
    </source>
</evidence>
<evidence type="ECO:0000313" key="2">
    <source>
        <dbReference type="EMBL" id="MDG0814451.1"/>
    </source>
</evidence>
<accession>A0A9X4QWG5</accession>
<keyword evidence="1" id="KW-0472">Membrane</keyword>
<sequence>MYSALNGMAAGFTLLLLAFAWTAGSKAGKLKWFGSAERLARRSRKLLTWTALASLSAIGAAAAVWLLSRSYDGALPTERAALQLTLIALPIAAVWLTALPGARRLWREAARLNGAPVPARLATKAASVALVAPYRAAALGAGASLALYAPAAWGTATPALACAATFAALWMLRRRRTKHTQTAAPVSR</sequence>
<feature type="transmembrane region" description="Helical" evidence="1">
    <location>
        <begin position="49"/>
        <end position="68"/>
    </location>
</feature>
<gene>
    <name evidence="2" type="ORF">OMP40_38085</name>
</gene>
<keyword evidence="3" id="KW-1185">Reference proteome</keyword>
<organism evidence="2 3">
    <name type="scientific">Cohnella rhizosphaerae</name>
    <dbReference type="NCBI Taxonomy" id="1457232"/>
    <lineage>
        <taxon>Bacteria</taxon>
        <taxon>Bacillati</taxon>
        <taxon>Bacillota</taxon>
        <taxon>Bacilli</taxon>
        <taxon>Bacillales</taxon>
        <taxon>Paenibacillaceae</taxon>
        <taxon>Cohnella</taxon>
    </lineage>
</organism>
<evidence type="ECO:0000313" key="3">
    <source>
        <dbReference type="Proteomes" id="UP001153404"/>
    </source>
</evidence>
<keyword evidence="1" id="KW-1133">Transmembrane helix</keyword>
<name>A0A9X4QWG5_9BACL</name>
<proteinExistence type="predicted"/>
<comment type="caution">
    <text evidence="2">The sequence shown here is derived from an EMBL/GenBank/DDBJ whole genome shotgun (WGS) entry which is preliminary data.</text>
</comment>
<dbReference type="AlphaFoldDB" id="A0A9X4QWG5"/>
<dbReference type="RefSeq" id="WP_277539777.1">
    <property type="nucleotide sequence ID" value="NZ_JAPDIA010000009.1"/>
</dbReference>
<dbReference type="EMBL" id="JAPDIA010000009">
    <property type="protein sequence ID" value="MDG0814451.1"/>
    <property type="molecule type" value="Genomic_DNA"/>
</dbReference>
<reference evidence="2" key="1">
    <citation type="submission" date="2022-10" db="EMBL/GenBank/DDBJ databases">
        <title>Comparative genomic analysis of Cohnella hashimotonis sp. nov., isolated from the International Space Station.</title>
        <authorList>
            <person name="Simpson A."/>
            <person name="Venkateswaran K."/>
        </authorList>
    </citation>
    <scope>NUCLEOTIDE SEQUENCE</scope>
    <source>
        <strain evidence="2">DSM 28161</strain>
    </source>
</reference>
<dbReference type="Proteomes" id="UP001153404">
    <property type="component" value="Unassembled WGS sequence"/>
</dbReference>
<feature type="transmembrane region" description="Helical" evidence="1">
    <location>
        <begin position="80"/>
        <end position="98"/>
    </location>
</feature>
<feature type="transmembrane region" description="Helical" evidence="1">
    <location>
        <begin position="151"/>
        <end position="172"/>
    </location>
</feature>
<keyword evidence="1" id="KW-0812">Transmembrane</keyword>
<protein>
    <submittedName>
        <fullName evidence="2">Uncharacterized protein</fullName>
    </submittedName>
</protein>